<keyword evidence="4 6" id="KW-0808">Transferase</keyword>
<dbReference type="EC" id="2.1.1.-" evidence="6"/>
<dbReference type="EMBL" id="FYEH01000007">
    <property type="protein sequence ID" value="SNB70021.1"/>
    <property type="molecule type" value="Genomic_DNA"/>
</dbReference>
<evidence type="ECO:0000313" key="8">
    <source>
        <dbReference type="Proteomes" id="UP000197065"/>
    </source>
</evidence>
<name>A0A212RD54_9PROT</name>
<accession>A0A212RD54</accession>
<dbReference type="PANTHER" id="PTHR43648:SF1">
    <property type="entry name" value="ELECTRON TRANSFER FLAVOPROTEIN BETA SUBUNIT LYSINE METHYLTRANSFERASE"/>
    <property type="match status" value="1"/>
</dbReference>
<dbReference type="GO" id="GO:0008276">
    <property type="term" value="F:protein methyltransferase activity"/>
    <property type="evidence" value="ECO:0007669"/>
    <property type="project" value="UniProtKB-UniRule"/>
</dbReference>
<comment type="function">
    <text evidence="6">Methylates ribosomal protein L11.</text>
</comment>
<keyword evidence="8" id="KW-1185">Reference proteome</keyword>
<comment type="subcellular location">
    <subcellularLocation>
        <location evidence="6">Cytoplasm</location>
    </subcellularLocation>
</comment>
<dbReference type="GO" id="GO:0032259">
    <property type="term" value="P:methylation"/>
    <property type="evidence" value="ECO:0007669"/>
    <property type="project" value="UniProtKB-KW"/>
</dbReference>
<dbReference type="Proteomes" id="UP000197065">
    <property type="component" value="Unassembled WGS sequence"/>
</dbReference>
<evidence type="ECO:0000256" key="3">
    <source>
        <dbReference type="ARBA" id="ARBA00022603"/>
    </source>
</evidence>
<keyword evidence="7" id="KW-0687">Ribonucleoprotein</keyword>
<dbReference type="InterPro" id="IPR004498">
    <property type="entry name" value="Ribosomal_PrmA_MeTrfase"/>
</dbReference>
<keyword evidence="2 6" id="KW-0963">Cytoplasm</keyword>
<feature type="binding site" evidence="6">
    <location>
        <position position="186"/>
    </location>
    <ligand>
        <name>S-adenosyl-L-methionine</name>
        <dbReference type="ChEBI" id="CHEBI:59789"/>
    </ligand>
</feature>
<protein>
    <recommendedName>
        <fullName evidence="6">Ribosomal protein L11 methyltransferase</fullName>
        <shortName evidence="6">L11 Mtase</shortName>
        <ecNumber evidence="6">2.1.1.-</ecNumber>
    </recommendedName>
</protein>
<dbReference type="GO" id="GO:0005737">
    <property type="term" value="C:cytoplasm"/>
    <property type="evidence" value="ECO:0007669"/>
    <property type="project" value="UniProtKB-SubCell"/>
</dbReference>
<evidence type="ECO:0000256" key="4">
    <source>
        <dbReference type="ARBA" id="ARBA00022679"/>
    </source>
</evidence>
<dbReference type="HAMAP" id="MF_00735">
    <property type="entry name" value="Methyltr_PrmA"/>
    <property type="match status" value="1"/>
</dbReference>
<dbReference type="CDD" id="cd02440">
    <property type="entry name" value="AdoMet_MTases"/>
    <property type="match status" value="1"/>
</dbReference>
<comment type="similarity">
    <text evidence="1 6">Belongs to the methyltransferase superfamily. PrmA family.</text>
</comment>
<dbReference type="InterPro" id="IPR050078">
    <property type="entry name" value="Ribosomal_L11_MeTrfase_PrmA"/>
</dbReference>
<proteinExistence type="inferred from homology"/>
<gene>
    <name evidence="6" type="primary">prmA</name>
    <name evidence="7" type="ORF">SAMN07250955_10796</name>
</gene>
<dbReference type="GO" id="GO:0005840">
    <property type="term" value="C:ribosome"/>
    <property type="evidence" value="ECO:0007669"/>
    <property type="project" value="UniProtKB-KW"/>
</dbReference>
<keyword evidence="5 6" id="KW-0949">S-adenosyl-L-methionine</keyword>
<evidence type="ECO:0000256" key="5">
    <source>
        <dbReference type="ARBA" id="ARBA00022691"/>
    </source>
</evidence>
<dbReference type="OrthoDB" id="9785995at2"/>
<sequence>MRSISLWKTNFLAPASAMPALLDDLDELALSVAVFEDEANELEETVRWRIDLTFDHEPALDKLEAGLQEIVGRHGFTLRLAALEPIPEADWLAVTAAAVKPLRLGRFFVHGAAARSEVPADAIGIEVEAGLAFGSGEHQTTQACLDAMEGLTGRRFARVLDLGTGSGILAIAAAHLWPEAVVTAVDNDPVAARVTAENALLNGVGGRITAGVSEGWRSDLVRLAAPYDLVLANILADPLIVMATDLAPNLASGGVVVLSGFIGRDLPRVLGAHEAQGLRELERVERDAWRALVLTTA</sequence>
<comment type="catalytic activity">
    <reaction evidence="6">
        <text>L-lysyl-[protein] + 3 S-adenosyl-L-methionine = N(6),N(6),N(6)-trimethyl-L-lysyl-[protein] + 3 S-adenosyl-L-homocysteine + 3 H(+)</text>
        <dbReference type="Rhea" id="RHEA:54192"/>
        <dbReference type="Rhea" id="RHEA-COMP:9752"/>
        <dbReference type="Rhea" id="RHEA-COMP:13826"/>
        <dbReference type="ChEBI" id="CHEBI:15378"/>
        <dbReference type="ChEBI" id="CHEBI:29969"/>
        <dbReference type="ChEBI" id="CHEBI:57856"/>
        <dbReference type="ChEBI" id="CHEBI:59789"/>
        <dbReference type="ChEBI" id="CHEBI:61961"/>
    </reaction>
</comment>
<keyword evidence="7" id="KW-0689">Ribosomal protein</keyword>
<evidence type="ECO:0000256" key="1">
    <source>
        <dbReference type="ARBA" id="ARBA00009741"/>
    </source>
</evidence>
<dbReference type="AlphaFoldDB" id="A0A212RD54"/>
<evidence type="ECO:0000256" key="2">
    <source>
        <dbReference type="ARBA" id="ARBA00022490"/>
    </source>
</evidence>
<feature type="binding site" evidence="6">
    <location>
        <position position="163"/>
    </location>
    <ligand>
        <name>S-adenosyl-L-methionine</name>
        <dbReference type="ChEBI" id="CHEBI:59789"/>
    </ligand>
</feature>
<evidence type="ECO:0000256" key="6">
    <source>
        <dbReference type="HAMAP-Rule" id="MF_00735"/>
    </source>
</evidence>
<dbReference type="SUPFAM" id="SSF53335">
    <property type="entry name" value="S-adenosyl-L-methionine-dependent methyltransferases"/>
    <property type="match status" value="1"/>
</dbReference>
<dbReference type="InterPro" id="IPR029063">
    <property type="entry name" value="SAM-dependent_MTases_sf"/>
</dbReference>
<feature type="binding site" evidence="6">
    <location>
        <position position="233"/>
    </location>
    <ligand>
        <name>S-adenosyl-L-methionine</name>
        <dbReference type="ChEBI" id="CHEBI:59789"/>
    </ligand>
</feature>
<dbReference type="RefSeq" id="WP_088561664.1">
    <property type="nucleotide sequence ID" value="NZ_FYEH01000007.1"/>
</dbReference>
<feature type="binding site" evidence="6">
    <location>
        <position position="141"/>
    </location>
    <ligand>
        <name>S-adenosyl-L-methionine</name>
        <dbReference type="ChEBI" id="CHEBI:59789"/>
    </ligand>
</feature>
<reference evidence="7 8" key="1">
    <citation type="submission" date="2017-06" db="EMBL/GenBank/DDBJ databases">
        <authorList>
            <person name="Kim H.J."/>
            <person name="Triplett B.A."/>
        </authorList>
    </citation>
    <scope>NUCLEOTIDE SEQUENCE [LARGE SCALE GENOMIC DNA]</scope>
    <source>
        <strain evidence="7 8">B29T1</strain>
    </source>
</reference>
<evidence type="ECO:0000313" key="7">
    <source>
        <dbReference type="EMBL" id="SNB70021.1"/>
    </source>
</evidence>
<keyword evidence="3 6" id="KW-0489">Methyltransferase</keyword>
<dbReference type="Pfam" id="PF06325">
    <property type="entry name" value="PrmA"/>
    <property type="match status" value="1"/>
</dbReference>
<organism evidence="7 8">
    <name type="scientific">Arboricoccus pini</name>
    <dbReference type="NCBI Taxonomy" id="1963835"/>
    <lineage>
        <taxon>Bacteria</taxon>
        <taxon>Pseudomonadati</taxon>
        <taxon>Pseudomonadota</taxon>
        <taxon>Alphaproteobacteria</taxon>
        <taxon>Geminicoccales</taxon>
        <taxon>Geminicoccaceae</taxon>
        <taxon>Arboricoccus</taxon>
    </lineage>
</organism>
<dbReference type="Gene3D" id="3.40.50.150">
    <property type="entry name" value="Vaccinia Virus protein VP39"/>
    <property type="match status" value="1"/>
</dbReference>
<dbReference type="PANTHER" id="PTHR43648">
    <property type="entry name" value="ELECTRON TRANSFER FLAVOPROTEIN BETA SUBUNIT LYSINE METHYLTRANSFERASE"/>
    <property type="match status" value="1"/>
</dbReference>